<feature type="domain" description="TIR" evidence="5">
    <location>
        <begin position="25"/>
        <end position="191"/>
    </location>
</feature>
<dbReference type="SUPFAM" id="SSF52540">
    <property type="entry name" value="P-loop containing nucleoside triphosphate hydrolases"/>
    <property type="match status" value="1"/>
</dbReference>
<keyword evidence="2" id="KW-0677">Repeat</keyword>
<dbReference type="SUPFAM" id="SSF52200">
    <property type="entry name" value="Toll/Interleukin receptor TIR domain"/>
    <property type="match status" value="1"/>
</dbReference>
<dbReference type="InterPro" id="IPR058192">
    <property type="entry name" value="WHD_ROQ1-like"/>
</dbReference>
<evidence type="ECO:0000256" key="4">
    <source>
        <dbReference type="ARBA" id="ARBA00023027"/>
    </source>
</evidence>
<gene>
    <name evidence="6" type="ORF">BT93_L0615</name>
</gene>
<dbReference type="PANTHER" id="PTHR11017">
    <property type="entry name" value="LEUCINE-RICH REPEAT-CONTAINING PROTEIN"/>
    <property type="match status" value="1"/>
</dbReference>
<dbReference type="Gene3D" id="3.40.50.10140">
    <property type="entry name" value="Toll/interleukin-1 receptor homology (TIR) domain"/>
    <property type="match status" value="1"/>
</dbReference>
<dbReference type="Pfam" id="PF01582">
    <property type="entry name" value="TIR"/>
    <property type="match status" value="1"/>
</dbReference>
<dbReference type="GO" id="GO:0007165">
    <property type="term" value="P:signal transduction"/>
    <property type="evidence" value="ECO:0007669"/>
    <property type="project" value="InterPro"/>
</dbReference>
<dbReference type="InterPro" id="IPR035897">
    <property type="entry name" value="Toll_tir_struct_dom_sf"/>
</dbReference>
<keyword evidence="3" id="KW-0611">Plant defense</keyword>
<dbReference type="SUPFAM" id="SSF46785">
    <property type="entry name" value="Winged helix' DNA-binding domain"/>
    <property type="match status" value="1"/>
</dbReference>
<dbReference type="InterPro" id="IPR044974">
    <property type="entry name" value="Disease_R_plants"/>
</dbReference>
<dbReference type="OrthoDB" id="1777406at2759"/>
<evidence type="ECO:0000256" key="2">
    <source>
        <dbReference type="ARBA" id="ARBA00022737"/>
    </source>
</evidence>
<dbReference type="InterPro" id="IPR042197">
    <property type="entry name" value="Apaf_helical"/>
</dbReference>
<proteinExistence type="predicted"/>
<evidence type="ECO:0000313" key="6">
    <source>
        <dbReference type="EMBL" id="KAF7849568.1"/>
    </source>
</evidence>
<sequence>MASSSSSSKRKRSYDSSSSSLKCKKSYDVFLSFRGTDVRKNFLSHLYTALHQIGVCIYIDSKEMRKGEQIQPALMEAIEESQVAIIIFSKDYASSSWCLEEVVKIMECKAQKGLIVLPVFYKVRPTEVRKREGSYGRAMAKHESKFRKDSHKVKRWKKALFDAANLSRWHFVDKDEAELIREIVNKISRQLVATPLHVAKHPVGIHPRVAELNIMLKLAFDDDVCMIGLWGPGGIGKTTLSKALYNDIFRQFEGSCFLADEKLLSEILLGQRLVVSNVHKGITLIQDRLCHKKVLIVLDDVDDVEQLEVLAGGPKWFGEGSKIIFTTRNKHLLTSRGIGEDCIYEVKPLGNCDALELLSREAFLSNDSISRDLVDEVLHFANGHPLALIVLAHLLCGRSECDWKSALRNLSKSPNKIINNALKWSYDGLDDYAKKICLDIACFFIGYSREYIMKVLDSYDFDPTIEVKVLVEKSLITEEKETLQMCNLIQLMAMDIVIKECPDNPGGRSRLWDIKDFRLVLSRLPRHLESNPLQSIVLILPKPEKICIRANDLTYLRNLKKLIMKNVHNSFQDAINLPDKLKWFEWPECRPCIPKSSSDPEKSAQLDLHESNIHALSKQFEVRI</sequence>
<dbReference type="PROSITE" id="PS50104">
    <property type="entry name" value="TIR"/>
    <property type="match status" value="1"/>
</dbReference>
<comment type="caution">
    <text evidence="6">The sequence shown here is derived from an EMBL/GenBank/DDBJ whole genome shotgun (WGS) entry which is preliminary data.</text>
</comment>
<dbReference type="EMBL" id="MU089745">
    <property type="protein sequence ID" value="KAF7849568.1"/>
    <property type="molecule type" value="Genomic_DNA"/>
</dbReference>
<dbReference type="Pfam" id="PF23282">
    <property type="entry name" value="WHD_ROQ1"/>
    <property type="match status" value="1"/>
</dbReference>
<dbReference type="GO" id="GO:0006952">
    <property type="term" value="P:defense response"/>
    <property type="evidence" value="ECO:0007669"/>
    <property type="project" value="UniProtKB-KW"/>
</dbReference>
<dbReference type="GO" id="GO:0043531">
    <property type="term" value="F:ADP binding"/>
    <property type="evidence" value="ECO:0007669"/>
    <property type="project" value="InterPro"/>
</dbReference>
<dbReference type="InterPro" id="IPR002182">
    <property type="entry name" value="NB-ARC"/>
</dbReference>
<dbReference type="InterPro" id="IPR036390">
    <property type="entry name" value="WH_DNA-bd_sf"/>
</dbReference>
<dbReference type="InterPro" id="IPR027417">
    <property type="entry name" value="P-loop_NTPase"/>
</dbReference>
<dbReference type="SMART" id="SM00255">
    <property type="entry name" value="TIR"/>
    <property type="match status" value="1"/>
</dbReference>
<keyword evidence="4" id="KW-0520">NAD</keyword>
<dbReference type="Gene3D" id="3.40.50.300">
    <property type="entry name" value="P-loop containing nucleotide triphosphate hydrolases"/>
    <property type="match status" value="1"/>
</dbReference>
<protein>
    <recommendedName>
        <fullName evidence="5">TIR domain-containing protein</fullName>
    </recommendedName>
</protein>
<evidence type="ECO:0000256" key="3">
    <source>
        <dbReference type="ARBA" id="ARBA00022821"/>
    </source>
</evidence>
<dbReference type="PANTHER" id="PTHR11017:SF292">
    <property type="entry name" value="AAA+ ATPASE DOMAIN-CONTAINING PROTEIN"/>
    <property type="match status" value="1"/>
</dbReference>
<accession>A0A8T0CPI2</accession>
<dbReference type="Pfam" id="PF00931">
    <property type="entry name" value="NB-ARC"/>
    <property type="match status" value="1"/>
</dbReference>
<keyword evidence="7" id="KW-1185">Reference proteome</keyword>
<dbReference type="Gene3D" id="1.10.8.430">
    <property type="entry name" value="Helical domain of apoptotic protease-activating factors"/>
    <property type="match status" value="1"/>
</dbReference>
<dbReference type="Proteomes" id="UP000806378">
    <property type="component" value="Unassembled WGS sequence"/>
</dbReference>
<dbReference type="FunFam" id="3.40.50.10140:FF:000007">
    <property type="entry name" value="Disease resistance protein (TIR-NBS-LRR class)"/>
    <property type="match status" value="1"/>
</dbReference>
<dbReference type="AlphaFoldDB" id="A0A8T0CPI2"/>
<evidence type="ECO:0000259" key="5">
    <source>
        <dbReference type="PROSITE" id="PS50104"/>
    </source>
</evidence>
<evidence type="ECO:0000256" key="1">
    <source>
        <dbReference type="ARBA" id="ARBA00022614"/>
    </source>
</evidence>
<dbReference type="InterPro" id="IPR000157">
    <property type="entry name" value="TIR_dom"/>
</dbReference>
<dbReference type="Gramene" id="rna-gnl|WGS:JABURB|Cocit.L0615.1">
    <property type="protein sequence ID" value="cds-KAF7849568.1"/>
    <property type="gene ID" value="gene-BT93_L0615"/>
</dbReference>
<name>A0A8T0CPI2_CORYI</name>
<organism evidence="6 7">
    <name type="scientific">Corymbia citriodora subsp. variegata</name>
    <dbReference type="NCBI Taxonomy" id="360336"/>
    <lineage>
        <taxon>Eukaryota</taxon>
        <taxon>Viridiplantae</taxon>
        <taxon>Streptophyta</taxon>
        <taxon>Embryophyta</taxon>
        <taxon>Tracheophyta</taxon>
        <taxon>Spermatophyta</taxon>
        <taxon>Magnoliopsida</taxon>
        <taxon>eudicotyledons</taxon>
        <taxon>Gunneridae</taxon>
        <taxon>Pentapetalae</taxon>
        <taxon>rosids</taxon>
        <taxon>malvids</taxon>
        <taxon>Myrtales</taxon>
        <taxon>Myrtaceae</taxon>
        <taxon>Myrtoideae</taxon>
        <taxon>Eucalypteae</taxon>
        <taxon>Corymbia</taxon>
    </lineage>
</organism>
<reference evidence="6" key="1">
    <citation type="submission" date="2020-05" db="EMBL/GenBank/DDBJ databases">
        <title>WGS assembly of Corymbia citriodora subspecies variegata.</title>
        <authorList>
            <person name="Barry K."/>
            <person name="Hundley H."/>
            <person name="Shu S."/>
            <person name="Jenkins J."/>
            <person name="Grimwood J."/>
            <person name="Baten A."/>
        </authorList>
    </citation>
    <scope>NUCLEOTIDE SEQUENCE</scope>
    <source>
        <strain evidence="6">CV2-018</strain>
    </source>
</reference>
<keyword evidence="1" id="KW-0433">Leucine-rich repeat</keyword>
<evidence type="ECO:0000313" key="7">
    <source>
        <dbReference type="Proteomes" id="UP000806378"/>
    </source>
</evidence>
<dbReference type="PRINTS" id="PR00364">
    <property type="entry name" value="DISEASERSIST"/>
</dbReference>